<dbReference type="Proteomes" id="UP000235145">
    <property type="component" value="Unassembled WGS sequence"/>
</dbReference>
<evidence type="ECO:0000313" key="3">
    <source>
        <dbReference type="Proteomes" id="UP000235145"/>
    </source>
</evidence>
<organism evidence="2 3">
    <name type="scientific">Lactuca sativa</name>
    <name type="common">Garden lettuce</name>
    <dbReference type="NCBI Taxonomy" id="4236"/>
    <lineage>
        <taxon>Eukaryota</taxon>
        <taxon>Viridiplantae</taxon>
        <taxon>Streptophyta</taxon>
        <taxon>Embryophyta</taxon>
        <taxon>Tracheophyta</taxon>
        <taxon>Spermatophyta</taxon>
        <taxon>Magnoliopsida</taxon>
        <taxon>eudicotyledons</taxon>
        <taxon>Gunneridae</taxon>
        <taxon>Pentapetalae</taxon>
        <taxon>asterids</taxon>
        <taxon>campanulids</taxon>
        <taxon>Asterales</taxon>
        <taxon>Asteraceae</taxon>
        <taxon>Cichorioideae</taxon>
        <taxon>Cichorieae</taxon>
        <taxon>Lactucinae</taxon>
        <taxon>Lactuca</taxon>
    </lineage>
</organism>
<dbReference type="PANTHER" id="PTHR46890">
    <property type="entry name" value="NON-LTR RETROLELEMENT REVERSE TRANSCRIPTASE-LIKE PROTEIN-RELATED"/>
    <property type="match status" value="1"/>
</dbReference>
<protein>
    <recommendedName>
        <fullName evidence="1">Reverse transcriptase domain-containing protein</fullName>
    </recommendedName>
</protein>
<proteinExistence type="predicted"/>
<dbReference type="Pfam" id="PF00078">
    <property type="entry name" value="RVT_1"/>
    <property type="match status" value="1"/>
</dbReference>
<evidence type="ECO:0000259" key="1">
    <source>
        <dbReference type="Pfam" id="PF00078"/>
    </source>
</evidence>
<name>A0A9R1XAD7_LACSA</name>
<dbReference type="InterPro" id="IPR052343">
    <property type="entry name" value="Retrotransposon-Effector_Assoc"/>
</dbReference>
<dbReference type="AlphaFoldDB" id="A0A9R1XAD7"/>
<sequence>MGIMQHDIIQFVSHFEHYGKIMHGCNASFITLIPKIKDHILLGDYRSININLIGCLYKVVLKILASTLKAVVGSVVDEGKSAYIEGRHLLEGPLIINEVFSWAKNTKEKLFMIKTDFEKAFDSSKWGIFRLIIGSPTDEFEIRKGVRQGDPLSSFLFIITMEGLNQAIQIALEKDLISGII</sequence>
<evidence type="ECO:0000313" key="2">
    <source>
        <dbReference type="EMBL" id="KAJ0204984.1"/>
    </source>
</evidence>
<dbReference type="EMBL" id="NBSK02000005">
    <property type="protein sequence ID" value="KAJ0204984.1"/>
    <property type="molecule type" value="Genomic_DNA"/>
</dbReference>
<dbReference type="PANTHER" id="PTHR46890:SF50">
    <property type="entry name" value="RNA-DIRECTED DNA POLYMERASE, EUKARYOTA, REVERSE TRANSCRIPTASE ZINC-BINDING DOMAIN PROTEIN-RELATED"/>
    <property type="match status" value="1"/>
</dbReference>
<keyword evidence="3" id="KW-1185">Reference proteome</keyword>
<gene>
    <name evidence="2" type="ORF">LSAT_V11C500263040</name>
</gene>
<dbReference type="InterPro" id="IPR000477">
    <property type="entry name" value="RT_dom"/>
</dbReference>
<reference evidence="2 3" key="1">
    <citation type="journal article" date="2017" name="Nat. Commun.">
        <title>Genome assembly with in vitro proximity ligation data and whole-genome triplication in lettuce.</title>
        <authorList>
            <person name="Reyes-Chin-Wo S."/>
            <person name="Wang Z."/>
            <person name="Yang X."/>
            <person name="Kozik A."/>
            <person name="Arikit S."/>
            <person name="Song C."/>
            <person name="Xia L."/>
            <person name="Froenicke L."/>
            <person name="Lavelle D.O."/>
            <person name="Truco M.J."/>
            <person name="Xia R."/>
            <person name="Zhu S."/>
            <person name="Xu C."/>
            <person name="Xu H."/>
            <person name="Xu X."/>
            <person name="Cox K."/>
            <person name="Korf I."/>
            <person name="Meyers B.C."/>
            <person name="Michelmore R.W."/>
        </authorList>
    </citation>
    <scope>NUCLEOTIDE SEQUENCE [LARGE SCALE GENOMIC DNA]</scope>
    <source>
        <strain evidence="3">cv. Salinas</strain>
        <tissue evidence="2">Seedlings</tissue>
    </source>
</reference>
<feature type="domain" description="Reverse transcriptase" evidence="1">
    <location>
        <begin position="37"/>
        <end position="169"/>
    </location>
</feature>
<accession>A0A9R1XAD7</accession>
<comment type="caution">
    <text evidence="2">The sequence shown here is derived from an EMBL/GenBank/DDBJ whole genome shotgun (WGS) entry which is preliminary data.</text>
</comment>